<gene>
    <name evidence="1" type="ORF">NCTC10571_01468</name>
</gene>
<proteinExistence type="predicted"/>
<sequence>MDKQTVTRFIVDQKNSESAPNKTIDHTKPSLNLGTLKYSTKKKLTDSENVGTLVFTTDTGEFYVGRGYDSFIKKISDIFVGNKSDFPAVGTVDKLYCAIDEKMLYYWNKTNYYRFATLDVQLYQDVFEINEEEQNQFYLTKTPLDNIMSMSINGLTYFVPDFTYDKLTNSVIWNKDAENSFSITNSKVVVEYMILKESNNIIVDNDINNSDNTIINYASNTVSKKLNKLKISNNKNNFSITYDGNEILTSKIKKGVK</sequence>
<dbReference type="Proteomes" id="UP000255234">
    <property type="component" value="Unassembled WGS sequence"/>
</dbReference>
<reference evidence="1 2" key="1">
    <citation type="submission" date="2018-06" db="EMBL/GenBank/DDBJ databases">
        <authorList>
            <consortium name="Pathogen Informatics"/>
            <person name="Doyle S."/>
        </authorList>
    </citation>
    <scope>NUCLEOTIDE SEQUENCE [LARGE SCALE GENOMIC DNA]</scope>
    <source>
        <strain evidence="1 2">NCTC10571</strain>
    </source>
</reference>
<accession>A0A378NSF3</accession>
<protein>
    <submittedName>
        <fullName evidence="1">Uncharacterized protein</fullName>
    </submittedName>
</protein>
<dbReference type="AlphaFoldDB" id="A0A378NSF3"/>
<evidence type="ECO:0000313" key="1">
    <source>
        <dbReference type="EMBL" id="STY71312.1"/>
    </source>
</evidence>
<organism evidence="1 2">
    <name type="scientific">Megamonas hypermegale</name>
    <dbReference type="NCBI Taxonomy" id="158847"/>
    <lineage>
        <taxon>Bacteria</taxon>
        <taxon>Bacillati</taxon>
        <taxon>Bacillota</taxon>
        <taxon>Negativicutes</taxon>
        <taxon>Selenomonadales</taxon>
        <taxon>Selenomonadaceae</taxon>
        <taxon>Megamonas</taxon>
    </lineage>
</organism>
<dbReference type="RefSeq" id="WP_115151670.1">
    <property type="nucleotide sequence ID" value="NZ_UGPP01000001.1"/>
</dbReference>
<evidence type="ECO:0000313" key="2">
    <source>
        <dbReference type="Proteomes" id="UP000255234"/>
    </source>
</evidence>
<name>A0A378NSF3_9FIRM</name>
<dbReference type="EMBL" id="UGPP01000001">
    <property type="protein sequence ID" value="STY71312.1"/>
    <property type="molecule type" value="Genomic_DNA"/>
</dbReference>